<keyword evidence="10" id="KW-0234">DNA repair</keyword>
<dbReference type="InterPro" id="IPR012319">
    <property type="entry name" value="FPG_cat"/>
</dbReference>
<dbReference type="InterPro" id="IPR015886">
    <property type="entry name" value="H2TH_FPG"/>
</dbReference>
<dbReference type="NCBIfam" id="NF007763">
    <property type="entry name" value="PRK10445.1"/>
    <property type="match status" value="1"/>
</dbReference>
<evidence type="ECO:0000256" key="4">
    <source>
        <dbReference type="ARBA" id="ARBA00022723"/>
    </source>
</evidence>
<dbReference type="InterPro" id="IPR010663">
    <property type="entry name" value="Znf_FPG/IleRS"/>
</dbReference>
<keyword evidence="9" id="KW-0238">DNA-binding</keyword>
<keyword evidence="5" id="KW-0227">DNA damage</keyword>
<dbReference type="PROSITE" id="PS51066">
    <property type="entry name" value="ZF_FPG_2"/>
    <property type="match status" value="1"/>
</dbReference>
<evidence type="ECO:0000256" key="1">
    <source>
        <dbReference type="ARBA" id="ARBA00001947"/>
    </source>
</evidence>
<dbReference type="InterPro" id="IPR000214">
    <property type="entry name" value="Znf_DNA_glyclase/AP_lyase"/>
</dbReference>
<keyword evidence="12" id="KW-0511">Multifunctional enzyme</keyword>
<keyword evidence="13" id="KW-0326">Glycosidase</keyword>
<dbReference type="PANTHER" id="PTHR42697">
    <property type="entry name" value="ENDONUCLEASE 8"/>
    <property type="match status" value="1"/>
</dbReference>
<proteinExistence type="inferred from homology"/>
<gene>
    <name evidence="17" type="ORF">C7B65_16030</name>
</gene>
<keyword evidence="17" id="KW-0255">Endonuclease</keyword>
<feature type="domain" description="Formamidopyrimidine-DNA glycosylase catalytic" evidence="16">
    <location>
        <begin position="2"/>
        <end position="101"/>
    </location>
</feature>
<dbReference type="GO" id="GO:0140078">
    <property type="term" value="F:class I DNA-(apurinic or apyrimidinic site) endonuclease activity"/>
    <property type="evidence" value="ECO:0007669"/>
    <property type="project" value="UniProtKB-EC"/>
</dbReference>
<sequence>MPEGPEIRQAADEIAKALVDRPVTEIFFAFDRLKSFEDILTGEKVTAVKTRGKAMVICFTIPLYIYSHNQLYGRWYVRNLQSYPTTNRQLRLAIHNSKKSALLYSASDIQVLDEHELATHPFLSRVELDVLDQAVTVEQIVDRFLDKRFHRRQLTSLLLDQHFLGGLGNYLRSEILFVAKVHPSLRPLDCDTGQIHALAQAVLSVTHQSYLTKGITNDLQIVAQLKEQKYKRSDYRHYVFGREGKPCFLCGTAIVKEIYAGRRLYFCPRCQAL</sequence>
<dbReference type="Pfam" id="PF01149">
    <property type="entry name" value="Fapy_DNA_glyco"/>
    <property type="match status" value="1"/>
</dbReference>
<evidence type="ECO:0000256" key="11">
    <source>
        <dbReference type="ARBA" id="ARBA00023239"/>
    </source>
</evidence>
<evidence type="ECO:0000256" key="5">
    <source>
        <dbReference type="ARBA" id="ARBA00022763"/>
    </source>
</evidence>
<comment type="caution">
    <text evidence="17">The sequence shown here is derived from an EMBL/GenBank/DDBJ whole genome shotgun (WGS) entry which is preliminary data.</text>
</comment>
<evidence type="ECO:0000256" key="12">
    <source>
        <dbReference type="ARBA" id="ARBA00023268"/>
    </source>
</evidence>
<dbReference type="Gene3D" id="3.20.190.10">
    <property type="entry name" value="MutM-like, N-terminal"/>
    <property type="match status" value="1"/>
</dbReference>
<dbReference type="GO" id="GO:0008270">
    <property type="term" value="F:zinc ion binding"/>
    <property type="evidence" value="ECO:0007669"/>
    <property type="project" value="UniProtKB-KW"/>
</dbReference>
<evidence type="ECO:0000313" key="17">
    <source>
        <dbReference type="EMBL" id="PSB18213.1"/>
    </source>
</evidence>
<reference evidence="17 18" key="2">
    <citation type="submission" date="2018-03" db="EMBL/GenBank/DDBJ databases">
        <title>The ancient ancestry and fast evolution of plastids.</title>
        <authorList>
            <person name="Moore K.R."/>
            <person name="Magnabosco C."/>
            <person name="Momper L."/>
            <person name="Gold D.A."/>
            <person name="Bosak T."/>
            <person name="Fournier G.P."/>
        </authorList>
    </citation>
    <scope>NUCLEOTIDE SEQUENCE [LARGE SCALE GENOMIC DNA]</scope>
    <source>
        <strain evidence="17 18">ULC007</strain>
    </source>
</reference>
<dbReference type="OrthoDB" id="9800855at2"/>
<dbReference type="GO" id="GO:0006284">
    <property type="term" value="P:base-excision repair"/>
    <property type="evidence" value="ECO:0007669"/>
    <property type="project" value="InterPro"/>
</dbReference>
<reference evidence="17 18" key="1">
    <citation type="submission" date="2018-02" db="EMBL/GenBank/DDBJ databases">
        <authorList>
            <person name="Cohen D.B."/>
            <person name="Kent A.D."/>
        </authorList>
    </citation>
    <scope>NUCLEOTIDE SEQUENCE [LARGE SCALE GENOMIC DNA]</scope>
    <source>
        <strain evidence="17 18">ULC007</strain>
    </source>
</reference>
<dbReference type="Proteomes" id="UP000238634">
    <property type="component" value="Unassembled WGS sequence"/>
</dbReference>
<dbReference type="SMART" id="SM01232">
    <property type="entry name" value="H2TH"/>
    <property type="match status" value="1"/>
</dbReference>
<evidence type="ECO:0000256" key="6">
    <source>
        <dbReference type="ARBA" id="ARBA00022771"/>
    </source>
</evidence>
<feature type="domain" description="FPG-type" evidence="15">
    <location>
        <begin position="238"/>
        <end position="272"/>
    </location>
</feature>
<evidence type="ECO:0000256" key="2">
    <source>
        <dbReference type="ARBA" id="ARBA00009409"/>
    </source>
</evidence>
<name>A0A2T1DCN5_9CYAN</name>
<dbReference type="Pfam" id="PF06831">
    <property type="entry name" value="H2TH"/>
    <property type="match status" value="1"/>
</dbReference>
<organism evidence="17 18">
    <name type="scientific">Phormidesmis priestleyi ULC007</name>
    <dbReference type="NCBI Taxonomy" id="1920490"/>
    <lineage>
        <taxon>Bacteria</taxon>
        <taxon>Bacillati</taxon>
        <taxon>Cyanobacteriota</taxon>
        <taxon>Cyanophyceae</taxon>
        <taxon>Leptolyngbyales</taxon>
        <taxon>Leptolyngbyaceae</taxon>
        <taxon>Phormidesmis</taxon>
    </lineage>
</organism>
<evidence type="ECO:0000256" key="9">
    <source>
        <dbReference type="ARBA" id="ARBA00023125"/>
    </source>
</evidence>
<keyword evidence="8" id="KW-0862">Zinc</keyword>
<dbReference type="GO" id="GO:0000703">
    <property type="term" value="F:oxidized pyrimidine nucleobase lesion DNA N-glycosylase activity"/>
    <property type="evidence" value="ECO:0007669"/>
    <property type="project" value="TreeGrafter"/>
</dbReference>
<dbReference type="InterPro" id="IPR035937">
    <property type="entry name" value="FPG_N"/>
</dbReference>
<dbReference type="SUPFAM" id="SSF57716">
    <property type="entry name" value="Glucocorticoid receptor-like (DNA-binding domain)"/>
    <property type="match status" value="1"/>
</dbReference>
<evidence type="ECO:0000256" key="10">
    <source>
        <dbReference type="ARBA" id="ARBA00023204"/>
    </source>
</evidence>
<evidence type="ECO:0000256" key="13">
    <source>
        <dbReference type="ARBA" id="ARBA00023295"/>
    </source>
</evidence>
<dbReference type="RefSeq" id="WP_073073237.1">
    <property type="nucleotide sequence ID" value="NZ_MPPI01000021.1"/>
</dbReference>
<protein>
    <recommendedName>
        <fullName evidence="3">DNA-(apurinic or apyrimidinic site) lyase</fullName>
        <ecNumber evidence="3">4.2.99.18</ecNumber>
    </recommendedName>
</protein>
<dbReference type="PANTHER" id="PTHR42697:SF1">
    <property type="entry name" value="ENDONUCLEASE 8"/>
    <property type="match status" value="1"/>
</dbReference>
<evidence type="ECO:0000256" key="14">
    <source>
        <dbReference type="PROSITE-ProRule" id="PRU00391"/>
    </source>
</evidence>
<keyword evidence="17" id="KW-0540">Nuclease</keyword>
<dbReference type="Gene3D" id="1.10.8.50">
    <property type="match status" value="1"/>
</dbReference>
<comment type="similarity">
    <text evidence="2">Belongs to the FPG family.</text>
</comment>
<evidence type="ECO:0000313" key="18">
    <source>
        <dbReference type="Proteomes" id="UP000238634"/>
    </source>
</evidence>
<dbReference type="PROSITE" id="PS51068">
    <property type="entry name" value="FPG_CAT"/>
    <property type="match status" value="1"/>
</dbReference>
<evidence type="ECO:0000256" key="8">
    <source>
        <dbReference type="ARBA" id="ARBA00022833"/>
    </source>
</evidence>
<dbReference type="GO" id="GO:0003684">
    <property type="term" value="F:damaged DNA binding"/>
    <property type="evidence" value="ECO:0007669"/>
    <property type="project" value="InterPro"/>
</dbReference>
<dbReference type="AlphaFoldDB" id="A0A2T1DCN5"/>
<keyword evidence="7" id="KW-0378">Hydrolase</keyword>
<dbReference type="STRING" id="1920490.GCA_001895925_01055"/>
<accession>A0A2T1DCN5</accession>
<keyword evidence="6 14" id="KW-0863">Zinc-finger</keyword>
<evidence type="ECO:0000259" key="15">
    <source>
        <dbReference type="PROSITE" id="PS51066"/>
    </source>
</evidence>
<dbReference type="SUPFAM" id="SSF81624">
    <property type="entry name" value="N-terminal domain of MutM-like DNA repair proteins"/>
    <property type="match status" value="1"/>
</dbReference>
<evidence type="ECO:0000259" key="16">
    <source>
        <dbReference type="PROSITE" id="PS51068"/>
    </source>
</evidence>
<dbReference type="SUPFAM" id="SSF46946">
    <property type="entry name" value="S13-like H2TH domain"/>
    <property type="match status" value="1"/>
</dbReference>
<dbReference type="Pfam" id="PF06827">
    <property type="entry name" value="zf-FPG_IleRS"/>
    <property type="match status" value="1"/>
</dbReference>
<keyword evidence="11" id="KW-0456">Lyase</keyword>
<keyword evidence="18" id="KW-1185">Reference proteome</keyword>
<dbReference type="EC" id="4.2.99.18" evidence="3"/>
<dbReference type="SMART" id="SM00898">
    <property type="entry name" value="Fapy_DNA_glyco"/>
    <property type="match status" value="1"/>
</dbReference>
<evidence type="ECO:0000256" key="7">
    <source>
        <dbReference type="ARBA" id="ARBA00022801"/>
    </source>
</evidence>
<dbReference type="InterPro" id="IPR010979">
    <property type="entry name" value="Ribosomal_uS13-like_H2TH"/>
</dbReference>
<dbReference type="EMBL" id="PVWG01000019">
    <property type="protein sequence ID" value="PSB18213.1"/>
    <property type="molecule type" value="Genomic_DNA"/>
</dbReference>
<evidence type="ECO:0000256" key="3">
    <source>
        <dbReference type="ARBA" id="ARBA00012720"/>
    </source>
</evidence>
<keyword evidence="4" id="KW-0479">Metal-binding</keyword>
<comment type="cofactor">
    <cofactor evidence="1">
        <name>Zn(2+)</name>
        <dbReference type="ChEBI" id="CHEBI:29105"/>
    </cofactor>
</comment>